<reference evidence="1" key="1">
    <citation type="journal article" date="2021" name="Proc. Natl. Acad. Sci. U.S.A.">
        <title>A Catalog of Tens of Thousands of Viruses from Human Metagenomes Reveals Hidden Associations with Chronic Diseases.</title>
        <authorList>
            <person name="Tisza M.J."/>
            <person name="Buck C.B."/>
        </authorList>
    </citation>
    <scope>NUCLEOTIDE SEQUENCE</scope>
    <source>
        <strain evidence="1">CtazQ13</strain>
    </source>
</reference>
<proteinExistence type="predicted"/>
<evidence type="ECO:0000313" key="1">
    <source>
        <dbReference type="EMBL" id="DAD67151.1"/>
    </source>
</evidence>
<protein>
    <submittedName>
        <fullName evidence="1">Minor structural protein 4</fullName>
    </submittedName>
</protein>
<accession>A0A8S5LB38</accession>
<dbReference type="EMBL" id="BK014670">
    <property type="protein sequence ID" value="DAD67151.1"/>
    <property type="molecule type" value="Genomic_DNA"/>
</dbReference>
<organism evidence="1">
    <name type="scientific">Siphoviridae sp. ctazQ13</name>
    <dbReference type="NCBI Taxonomy" id="2823587"/>
    <lineage>
        <taxon>Viruses</taxon>
        <taxon>Duplodnaviria</taxon>
        <taxon>Heunggongvirae</taxon>
        <taxon>Uroviricota</taxon>
        <taxon>Caudoviricetes</taxon>
    </lineage>
</organism>
<sequence>MVIYDINGNKILNAILTDGAEHEEELGKTNLVRLSWQSDVKVTLPVGSYIVPFEDGLKYRLLDTYIPSEGDKGFNYAPEFHHPLMWLSRVPFLYDTKDEDKNPIKQQEWAFNGLTTNALQKTCDAINEALGITDKSKQFTYTLCGNADASVSFSVSSNDILSVLSSIAQACKDNSCEWHLSWKHRALYFGQISINLGEEVPTLKVHDNIQYASVNESKESYYNCFYPQGSTKNMSRKALVGTGNVATLARLGLDKEKYPDGCIYIDTDGKITTKAKFDASNAIKQTLALSFDDVYPHINLYAYNIRKRVRYLKRNGTNEIEKDSNGNKKTYTIWYMRLAFPSTTQITGKTIVNTTTEYVNGVETTYYWYDYELDEKKQILQGHTLSGMFKVNAHATNNQYDALTQPLVGQPNGQDGFELDYHEEDSHNIAPNPADGDSGVSVLKGDYEIFKYQSGDIIIPTNESEGLYPHGKALPDFTCNIVVLFNIVMGEHEIKLAQEELAERTIKEVNRRTQDNNNYSFASNAVAFAKKNPSLYIGQKVTFDDGQGYKLSTRVIKLITKLDYPIIQEITVGNQVVKGTISQLKEDVNNILSGNFSGAGLNSEQISTLVKNYTDSNFLRKNMPDTAQQLIKFLKGIALGDDYSINEAGEAVLKAIQSRNFNPIEQAGFGITQRQDGKYQLNITDLIVWGKAVFNELEKRKLSYVGGNFVFSACGSKIKKIEDKGNVWRCYFYQDDGTTATTNLWDVDDQARCQIFNIKAGVYQGVANRNYWRRVMAKGEDWIDLSKTDCEQGSDAPQIDDTLVQFGNRTKTDRQNIIEIITTGDDAPAIVWYNGVNSYSLENKSTSIISPKKVEFDSELFKIRGRNGKAVPMVTNRGTWATGEKYGYYDQVSHDGRLWLCVAPAGTVVTSEPKVGKPDWQLQVDKGSDGASAITMSISTDNGTIFKGGIEQTRLTARIFKGETDITDMIPANKLSWVRTSNNATADTAFNNANQGVGKSILVRRADVLNWAVKFECIYND</sequence>
<name>A0A8S5LB38_9CAUD</name>